<organism evidence="6 7">
    <name type="scientific">Meganyctiphanes norvegica</name>
    <name type="common">Northern krill</name>
    <name type="synonym">Thysanopoda norvegica</name>
    <dbReference type="NCBI Taxonomy" id="48144"/>
    <lineage>
        <taxon>Eukaryota</taxon>
        <taxon>Metazoa</taxon>
        <taxon>Ecdysozoa</taxon>
        <taxon>Arthropoda</taxon>
        <taxon>Crustacea</taxon>
        <taxon>Multicrustacea</taxon>
        <taxon>Malacostraca</taxon>
        <taxon>Eumalacostraca</taxon>
        <taxon>Eucarida</taxon>
        <taxon>Euphausiacea</taxon>
        <taxon>Euphausiidae</taxon>
        <taxon>Meganyctiphanes</taxon>
    </lineage>
</organism>
<proteinExistence type="predicted"/>
<keyword evidence="1" id="KW-0597">Phosphoprotein</keyword>
<evidence type="ECO:0000256" key="3">
    <source>
        <dbReference type="ARBA" id="ARBA00022737"/>
    </source>
</evidence>
<sequence length="566" mass="63269">MAEGRVNVITCLTWIPKGVAKANPEKVEITKEELKKIIEVTQDSVNELEEVEESAYDEIEKTAKKEDVGKENVSLTKANSVEETIVEEEMKDIDKKSKKVSSKEQKSSGNDEEIQEDPNENLESRYNLEDYDDEEDDKLKDLLKLGLLTVHASNDEDPYVTLKDSEEVDSEKENHEIKPDDNLIAVGHLDGDAAVLEIHVYNPEDSSLYVHHDILLPAVPLCMEWLNYDSGDQQLTPGNMLAVGSMNSVIDVWDLDLIDCLEPAYKLGRKAKKKKKIPGIGHKDAVLALSWNKQAEHVLASGSVDKTVILWDLEAGSVAKHIKVFSDKVQALQWHYQEPQSLLTGSCDSQVRIFDCRSDSSFKTWKLDGEVECVTWDKTSGKPFNCLASTDSGSVYYIDARQDKPLWTLSAHNKACTGLTLSPTCPGCLVTTSVDKSVKVWDIASGKPEYIEEKNPRLGVITTLSTCPDAPFVFSMGGDNKENNFFVWDIRESRNVRSRFCARVGLPEDTATTEEMEAEEAAQSLSQISISTKPEAVEAIKPKPYTKPKFGKKKGGHLDKKKFRKH</sequence>
<keyword evidence="7" id="KW-1185">Reference proteome</keyword>
<feature type="repeat" description="WD" evidence="4">
    <location>
        <begin position="409"/>
        <end position="451"/>
    </location>
</feature>
<evidence type="ECO:0000256" key="4">
    <source>
        <dbReference type="PROSITE-ProRule" id="PRU00221"/>
    </source>
</evidence>
<dbReference type="PRINTS" id="PR00320">
    <property type="entry name" value="GPROTEINBRPT"/>
</dbReference>
<reference evidence="6 7" key="1">
    <citation type="submission" date="2024-05" db="EMBL/GenBank/DDBJ databases">
        <authorList>
            <person name="Wallberg A."/>
        </authorList>
    </citation>
    <scope>NUCLEOTIDE SEQUENCE [LARGE SCALE GENOMIC DNA]</scope>
</reference>
<dbReference type="PANTHER" id="PTHR14091">
    <property type="entry name" value="PERIODIC TRYPTOPHAN PROTEIN 1"/>
    <property type="match status" value="1"/>
</dbReference>
<dbReference type="EMBL" id="CAXKWB010021184">
    <property type="protein sequence ID" value="CAL4123032.1"/>
    <property type="molecule type" value="Genomic_DNA"/>
</dbReference>
<dbReference type="InterPro" id="IPR044285">
    <property type="entry name" value="PWP1"/>
</dbReference>
<dbReference type="Proteomes" id="UP001497623">
    <property type="component" value="Unassembled WGS sequence"/>
</dbReference>
<feature type="repeat" description="WD" evidence="4">
    <location>
        <begin position="279"/>
        <end position="321"/>
    </location>
</feature>
<dbReference type="AlphaFoldDB" id="A0AAV2RG11"/>
<dbReference type="PROSITE" id="PS00678">
    <property type="entry name" value="WD_REPEATS_1"/>
    <property type="match status" value="2"/>
</dbReference>
<evidence type="ECO:0000256" key="1">
    <source>
        <dbReference type="ARBA" id="ARBA00022553"/>
    </source>
</evidence>
<dbReference type="GO" id="GO:0005634">
    <property type="term" value="C:nucleus"/>
    <property type="evidence" value="ECO:0007669"/>
    <property type="project" value="TreeGrafter"/>
</dbReference>
<dbReference type="InterPro" id="IPR036322">
    <property type="entry name" value="WD40_repeat_dom_sf"/>
</dbReference>
<dbReference type="PROSITE" id="PS50082">
    <property type="entry name" value="WD_REPEATS_2"/>
    <property type="match status" value="2"/>
</dbReference>
<dbReference type="InterPro" id="IPR020472">
    <property type="entry name" value="WD40_PAC1"/>
</dbReference>
<dbReference type="InterPro" id="IPR019775">
    <property type="entry name" value="WD40_repeat_CS"/>
</dbReference>
<dbReference type="InterPro" id="IPR015943">
    <property type="entry name" value="WD40/YVTN_repeat-like_dom_sf"/>
</dbReference>
<dbReference type="InterPro" id="IPR001680">
    <property type="entry name" value="WD40_rpt"/>
</dbReference>
<protein>
    <recommendedName>
        <fullName evidence="8">Periodic tryptophan protein 1 homolog</fullName>
    </recommendedName>
</protein>
<accession>A0AAV2RG11</accession>
<dbReference type="Gene3D" id="2.130.10.10">
    <property type="entry name" value="YVTN repeat-like/Quinoprotein amine dehydrogenase"/>
    <property type="match status" value="2"/>
</dbReference>
<feature type="region of interest" description="Disordered" evidence="5">
    <location>
        <begin position="89"/>
        <end position="130"/>
    </location>
</feature>
<dbReference type="GO" id="GO:0006364">
    <property type="term" value="P:rRNA processing"/>
    <property type="evidence" value="ECO:0007669"/>
    <property type="project" value="InterPro"/>
</dbReference>
<dbReference type="SMART" id="SM00320">
    <property type="entry name" value="WD40"/>
    <property type="match status" value="6"/>
</dbReference>
<evidence type="ECO:0000313" key="7">
    <source>
        <dbReference type="Proteomes" id="UP001497623"/>
    </source>
</evidence>
<name>A0AAV2RG11_MEGNR</name>
<evidence type="ECO:0000256" key="5">
    <source>
        <dbReference type="SAM" id="MobiDB-lite"/>
    </source>
</evidence>
<dbReference type="PROSITE" id="PS50294">
    <property type="entry name" value="WD_REPEATS_REGION"/>
    <property type="match status" value="2"/>
</dbReference>
<dbReference type="Pfam" id="PF00400">
    <property type="entry name" value="WD40"/>
    <property type="match status" value="2"/>
</dbReference>
<keyword evidence="2 4" id="KW-0853">WD repeat</keyword>
<evidence type="ECO:0000256" key="2">
    <source>
        <dbReference type="ARBA" id="ARBA00022574"/>
    </source>
</evidence>
<dbReference type="SUPFAM" id="SSF50978">
    <property type="entry name" value="WD40 repeat-like"/>
    <property type="match status" value="1"/>
</dbReference>
<comment type="caution">
    <text evidence="6">The sequence shown here is derived from an EMBL/GenBank/DDBJ whole genome shotgun (WGS) entry which is preliminary data.</text>
</comment>
<keyword evidence="3" id="KW-0677">Repeat</keyword>
<evidence type="ECO:0000313" key="6">
    <source>
        <dbReference type="EMBL" id="CAL4123032.1"/>
    </source>
</evidence>
<dbReference type="PANTHER" id="PTHR14091:SF0">
    <property type="entry name" value="PERIODIC TRYPTOPHAN PROTEIN 1 HOMOLOG"/>
    <property type="match status" value="1"/>
</dbReference>
<gene>
    <name evidence="6" type="ORF">MNOR_LOCUS23729</name>
</gene>
<feature type="compositionally biased region" description="Acidic residues" evidence="5">
    <location>
        <begin position="110"/>
        <end position="120"/>
    </location>
</feature>
<evidence type="ECO:0008006" key="8">
    <source>
        <dbReference type="Google" id="ProtNLM"/>
    </source>
</evidence>
<feature type="compositionally biased region" description="Basic residues" evidence="5">
    <location>
        <begin position="544"/>
        <end position="566"/>
    </location>
</feature>
<feature type="region of interest" description="Disordered" evidence="5">
    <location>
        <begin position="533"/>
        <end position="566"/>
    </location>
</feature>